<feature type="transmembrane region" description="Helical" evidence="2">
    <location>
        <begin position="65"/>
        <end position="87"/>
    </location>
</feature>
<dbReference type="PANTHER" id="PTHR35043">
    <property type="entry name" value="TRANSCRIPTION FACTOR DOMAIN-CONTAINING PROTEIN"/>
    <property type="match status" value="1"/>
</dbReference>
<keyword evidence="2" id="KW-0472">Membrane</keyword>
<comment type="caution">
    <text evidence="3">The sequence shown here is derived from an EMBL/GenBank/DDBJ whole genome shotgun (WGS) entry which is preliminary data.</text>
</comment>
<dbReference type="Proteomes" id="UP000807353">
    <property type="component" value="Unassembled WGS sequence"/>
</dbReference>
<sequence length="388" mass="43437">MSHMLNSQKFDQNEIFYQDPGHYRSIWDIIWSCLVTIGSCTWLALHLNIRKQGKGTLWKLGRHVVAFFVALIAPEVIIEIAWCQWIIAKKIANDYKDHNWTVTHGFFANMGGFAVQGDERYYLLKPKDLRAYLDRGEINLTEEQVQDRSKGDMFTKGFVVLQTTWFIIQVLTRAAAHLPITELEVSTLGFAILNGITYALWWNKPLDVQCPIILKEITALPSKGADGSTKQVNSEADQVSGAEDHPAKKHGLAQSGDREGSPRTRVTTISFLAQGVDTRTYSTAGYTLVIGMIFGGIHCLAWLSDFPTTTEELIWKVASITTAALPALLFIVWIINGTQNLLGVTLSIALVPYIIARLLLLVLIFTTLRSLPPNAYVIAHWATFIPHI</sequence>
<gene>
    <name evidence="3" type="ORF">BDZ94DRAFT_1305846</name>
</gene>
<feature type="transmembrane region" description="Helical" evidence="2">
    <location>
        <begin position="341"/>
        <end position="365"/>
    </location>
</feature>
<name>A0A9P6CHZ0_9AGAR</name>
<organism evidence="3 4">
    <name type="scientific">Collybia nuda</name>
    <dbReference type="NCBI Taxonomy" id="64659"/>
    <lineage>
        <taxon>Eukaryota</taxon>
        <taxon>Fungi</taxon>
        <taxon>Dikarya</taxon>
        <taxon>Basidiomycota</taxon>
        <taxon>Agaricomycotina</taxon>
        <taxon>Agaricomycetes</taxon>
        <taxon>Agaricomycetidae</taxon>
        <taxon>Agaricales</taxon>
        <taxon>Tricholomatineae</taxon>
        <taxon>Clitocybaceae</taxon>
        <taxon>Collybia</taxon>
    </lineage>
</organism>
<keyword evidence="4" id="KW-1185">Reference proteome</keyword>
<dbReference type="AlphaFoldDB" id="A0A9P6CHZ0"/>
<reference evidence="3" key="1">
    <citation type="submission" date="2020-11" db="EMBL/GenBank/DDBJ databases">
        <authorList>
            <consortium name="DOE Joint Genome Institute"/>
            <person name="Ahrendt S."/>
            <person name="Riley R."/>
            <person name="Andreopoulos W."/>
            <person name="Labutti K."/>
            <person name="Pangilinan J."/>
            <person name="Ruiz-Duenas F.J."/>
            <person name="Barrasa J.M."/>
            <person name="Sanchez-Garcia M."/>
            <person name="Camarero S."/>
            <person name="Miyauchi S."/>
            <person name="Serrano A."/>
            <person name="Linde D."/>
            <person name="Babiker R."/>
            <person name="Drula E."/>
            <person name="Ayuso-Fernandez I."/>
            <person name="Pacheco R."/>
            <person name="Padilla G."/>
            <person name="Ferreira P."/>
            <person name="Barriuso J."/>
            <person name="Kellner H."/>
            <person name="Castanera R."/>
            <person name="Alfaro M."/>
            <person name="Ramirez L."/>
            <person name="Pisabarro A.G."/>
            <person name="Kuo A."/>
            <person name="Tritt A."/>
            <person name="Lipzen A."/>
            <person name="He G."/>
            <person name="Yan M."/>
            <person name="Ng V."/>
            <person name="Cullen D."/>
            <person name="Martin F."/>
            <person name="Rosso M.-N."/>
            <person name="Henrissat B."/>
            <person name="Hibbett D."/>
            <person name="Martinez A.T."/>
            <person name="Grigoriev I.V."/>
        </authorList>
    </citation>
    <scope>NUCLEOTIDE SEQUENCE</scope>
    <source>
        <strain evidence="3">CBS 247.69</strain>
    </source>
</reference>
<feature type="compositionally biased region" description="Polar residues" evidence="1">
    <location>
        <begin position="228"/>
        <end position="237"/>
    </location>
</feature>
<accession>A0A9P6CHZ0</accession>
<keyword evidence="2" id="KW-1133">Transmembrane helix</keyword>
<dbReference type="OrthoDB" id="9451547at2759"/>
<evidence type="ECO:0000313" key="3">
    <source>
        <dbReference type="EMBL" id="KAF9466986.1"/>
    </source>
</evidence>
<keyword evidence="2" id="KW-0812">Transmembrane</keyword>
<feature type="transmembrane region" description="Helical" evidence="2">
    <location>
        <begin position="315"/>
        <end position="335"/>
    </location>
</feature>
<dbReference type="EMBL" id="MU150239">
    <property type="protein sequence ID" value="KAF9466986.1"/>
    <property type="molecule type" value="Genomic_DNA"/>
</dbReference>
<feature type="transmembrane region" description="Helical" evidence="2">
    <location>
        <begin position="26"/>
        <end position="45"/>
    </location>
</feature>
<protein>
    <submittedName>
        <fullName evidence="3">Uncharacterized protein</fullName>
    </submittedName>
</protein>
<proteinExistence type="predicted"/>
<evidence type="ECO:0000256" key="1">
    <source>
        <dbReference type="SAM" id="MobiDB-lite"/>
    </source>
</evidence>
<feature type="transmembrane region" description="Helical" evidence="2">
    <location>
        <begin position="284"/>
        <end position="303"/>
    </location>
</feature>
<evidence type="ECO:0000313" key="4">
    <source>
        <dbReference type="Proteomes" id="UP000807353"/>
    </source>
</evidence>
<evidence type="ECO:0000256" key="2">
    <source>
        <dbReference type="SAM" id="Phobius"/>
    </source>
</evidence>
<dbReference type="PANTHER" id="PTHR35043:SF7">
    <property type="entry name" value="TRANSCRIPTION FACTOR DOMAIN-CONTAINING PROTEIN"/>
    <property type="match status" value="1"/>
</dbReference>
<feature type="region of interest" description="Disordered" evidence="1">
    <location>
        <begin position="223"/>
        <end position="263"/>
    </location>
</feature>